<sequence length="60" mass="7128">MINNILEMRSDYSEIYMRVSALRDLPTREARRAEAKAIMKDFRLVFEGYALIDLIGREYL</sequence>
<evidence type="ECO:0000313" key="1">
    <source>
        <dbReference type="EMBL" id="AHF24062.1"/>
    </source>
</evidence>
<dbReference type="EMBL" id="KC246783">
    <property type="protein sequence ID" value="AHF24062.1"/>
    <property type="molecule type" value="Genomic_DNA"/>
</dbReference>
<protein>
    <submittedName>
        <fullName evidence="1">Uncharacterized protein</fullName>
    </submittedName>
</protein>
<dbReference type="AlphaFoldDB" id="W0FMP9"/>
<proteinExistence type="predicted"/>
<accession>W0FMP9</accession>
<organism evidence="1">
    <name type="scientific">uncultured bacterium Contig643</name>
    <dbReference type="NCBI Taxonomy" id="1393602"/>
    <lineage>
        <taxon>Bacteria</taxon>
        <taxon>environmental samples</taxon>
    </lineage>
</organism>
<name>W0FMP9_9BACT</name>
<reference evidence="1" key="1">
    <citation type="journal article" date="2013" name="PLoS ONE">
        <title>Metagenomic insights into the carbohydrate-active enzymes carried by the microorganisms adhering to solid digesta in the rumen of cows.</title>
        <authorList>
            <person name="Wang L."/>
            <person name="Hatem A."/>
            <person name="Catalyurek U.V."/>
            <person name="Morrison M."/>
            <person name="Yu Z."/>
        </authorList>
    </citation>
    <scope>NUCLEOTIDE SEQUENCE</scope>
</reference>